<reference evidence="1" key="1">
    <citation type="journal article" date="2015" name="Nature">
        <title>Complex archaea that bridge the gap between prokaryotes and eukaryotes.</title>
        <authorList>
            <person name="Spang A."/>
            <person name="Saw J.H."/>
            <person name="Jorgensen S.L."/>
            <person name="Zaremba-Niedzwiedzka K."/>
            <person name="Martijn J."/>
            <person name="Lind A.E."/>
            <person name="van Eijk R."/>
            <person name="Schleper C."/>
            <person name="Guy L."/>
            <person name="Ettema T.J."/>
        </authorList>
    </citation>
    <scope>NUCLEOTIDE SEQUENCE</scope>
</reference>
<protein>
    <submittedName>
        <fullName evidence="1">Uncharacterized protein</fullName>
    </submittedName>
</protein>
<name>A0A0F9DZ65_9ZZZZ</name>
<dbReference type="AlphaFoldDB" id="A0A0F9DZ65"/>
<accession>A0A0F9DZ65</accession>
<dbReference type="EMBL" id="LAZR01029599">
    <property type="protein sequence ID" value="KKL59111.1"/>
    <property type="molecule type" value="Genomic_DNA"/>
</dbReference>
<sequence length="73" mass="8682">MIKSKNYKLQLAFYRVLDTEMGIVDYPIFEISKMVLSQLSINNTFDLLKKELNQFIIDKKIEDKKKKKNLLNV</sequence>
<organism evidence="1">
    <name type="scientific">marine sediment metagenome</name>
    <dbReference type="NCBI Taxonomy" id="412755"/>
    <lineage>
        <taxon>unclassified sequences</taxon>
        <taxon>metagenomes</taxon>
        <taxon>ecological metagenomes</taxon>
    </lineage>
</organism>
<evidence type="ECO:0000313" key="1">
    <source>
        <dbReference type="EMBL" id="KKL59111.1"/>
    </source>
</evidence>
<gene>
    <name evidence="1" type="ORF">LCGC14_2218670</name>
</gene>
<proteinExistence type="predicted"/>
<comment type="caution">
    <text evidence="1">The sequence shown here is derived from an EMBL/GenBank/DDBJ whole genome shotgun (WGS) entry which is preliminary data.</text>
</comment>